<name>A0A8J7YRU4_9ARCH</name>
<dbReference type="InterPro" id="IPR050194">
    <property type="entry name" value="Glycosyltransferase_grp1"/>
</dbReference>
<dbReference type="AlphaFoldDB" id="A0A8J7YRU4"/>
<organism evidence="3 4">
    <name type="scientific">Candidatus Sysuiplasma superficiale</name>
    <dbReference type="NCBI Taxonomy" id="2823368"/>
    <lineage>
        <taxon>Archaea</taxon>
        <taxon>Methanobacteriati</taxon>
        <taxon>Thermoplasmatota</taxon>
        <taxon>Thermoplasmata</taxon>
        <taxon>Candidatus Sysuiplasmatales</taxon>
        <taxon>Candidatus Sysuiplasmataceae</taxon>
        <taxon>Candidatus Sysuiplasma</taxon>
    </lineage>
</organism>
<feature type="domain" description="Glycosyl transferase family 1" evidence="1">
    <location>
        <begin position="180"/>
        <end position="326"/>
    </location>
</feature>
<sequence length="356" mass="39676">MRIVEMNPFYLPYNGGIEKRIRAICSGLAKRHEVFVLTSRLPGTPATEEMDGATVIRLRSTYRGNYNPPFVSSEGILPALSDIGPDVVDYHYRWSGSYNRAFFRYTGRRVVTFHNQFGEGTGLLGIASRMNDLLYIRRMHGLQVMTVSAYVKKQLAYHGIREDDIEVIPNGIDRRTMATDDGGFALFIGRLVSTKGIERLVEACIQYGIPLKIAGTGPLMMRLKKASSGNGNIELLGHVSEEEKEHLLSTCSYFVMPSLQEAFGIAILEAMAHGKAVIAGNVGGVSEVVGNAGMLIDPTDKDELAGALIRLWRDDEKRRMLGRMAYGRAAQFMWDEIVKRIEKLYMRVLDGSRTDA</sequence>
<proteinExistence type="predicted"/>
<dbReference type="SUPFAM" id="SSF53756">
    <property type="entry name" value="UDP-Glycosyltransferase/glycogen phosphorylase"/>
    <property type="match status" value="1"/>
</dbReference>
<dbReference type="Proteomes" id="UP000750197">
    <property type="component" value="Unassembled WGS sequence"/>
</dbReference>
<reference evidence="3" key="1">
    <citation type="submission" date="2021-05" db="EMBL/GenBank/DDBJ databases">
        <title>Genomic insights into ecological role and evolution of a novel Thermoplasmata order Candidatus Sysuiplasmatales.</title>
        <authorList>
            <person name="Yuan Y."/>
        </authorList>
    </citation>
    <scope>NUCLEOTIDE SEQUENCE</scope>
    <source>
        <strain evidence="3">TUT19-bin139</strain>
    </source>
</reference>
<dbReference type="InterPro" id="IPR028098">
    <property type="entry name" value="Glyco_trans_4-like_N"/>
</dbReference>
<dbReference type="Pfam" id="PF13439">
    <property type="entry name" value="Glyco_transf_4"/>
    <property type="match status" value="1"/>
</dbReference>
<comment type="caution">
    <text evidence="3">The sequence shown here is derived from an EMBL/GenBank/DDBJ whole genome shotgun (WGS) entry which is preliminary data.</text>
</comment>
<evidence type="ECO:0000313" key="3">
    <source>
        <dbReference type="EMBL" id="MBX8644056.1"/>
    </source>
</evidence>
<dbReference type="EMBL" id="JAHEAC010000035">
    <property type="protein sequence ID" value="MBX8644056.1"/>
    <property type="molecule type" value="Genomic_DNA"/>
</dbReference>
<dbReference type="CDD" id="cd03801">
    <property type="entry name" value="GT4_PimA-like"/>
    <property type="match status" value="1"/>
</dbReference>
<evidence type="ECO:0000259" key="2">
    <source>
        <dbReference type="Pfam" id="PF13439"/>
    </source>
</evidence>
<dbReference type="Pfam" id="PF00534">
    <property type="entry name" value="Glycos_transf_1"/>
    <property type="match status" value="1"/>
</dbReference>
<dbReference type="PANTHER" id="PTHR45947">
    <property type="entry name" value="SULFOQUINOVOSYL TRANSFERASE SQD2"/>
    <property type="match status" value="1"/>
</dbReference>
<feature type="domain" description="Glycosyltransferase subfamily 4-like N-terminal" evidence="2">
    <location>
        <begin position="15"/>
        <end position="173"/>
    </location>
</feature>
<accession>A0A8J7YRU4</accession>
<dbReference type="GO" id="GO:0016757">
    <property type="term" value="F:glycosyltransferase activity"/>
    <property type="evidence" value="ECO:0007669"/>
    <property type="project" value="InterPro"/>
</dbReference>
<dbReference type="InterPro" id="IPR001296">
    <property type="entry name" value="Glyco_trans_1"/>
</dbReference>
<dbReference type="PANTHER" id="PTHR45947:SF3">
    <property type="entry name" value="SULFOQUINOVOSYL TRANSFERASE SQD2"/>
    <property type="match status" value="1"/>
</dbReference>
<evidence type="ECO:0000259" key="1">
    <source>
        <dbReference type="Pfam" id="PF00534"/>
    </source>
</evidence>
<evidence type="ECO:0000313" key="4">
    <source>
        <dbReference type="Proteomes" id="UP000750197"/>
    </source>
</evidence>
<gene>
    <name evidence="3" type="ORF">KIY12_04950</name>
</gene>
<dbReference type="Gene3D" id="3.40.50.2000">
    <property type="entry name" value="Glycogen Phosphorylase B"/>
    <property type="match status" value="2"/>
</dbReference>
<protein>
    <submittedName>
        <fullName evidence="3">Glycosyltransferase family 4 protein</fullName>
    </submittedName>
</protein>